<dbReference type="AlphaFoldDB" id="A0A0W0TMM1"/>
<keyword evidence="3" id="KW-1185">Reference proteome</keyword>
<dbReference type="EMBL" id="UASS01000011">
    <property type="protein sequence ID" value="SPX60568.1"/>
    <property type="molecule type" value="Genomic_DNA"/>
</dbReference>
<gene>
    <name evidence="1" type="ORF">Lfee_1672</name>
    <name evidence="2" type="ORF">NCTC12022_01300</name>
</gene>
<proteinExistence type="predicted"/>
<accession>A0A0W0TMM1</accession>
<protein>
    <submittedName>
        <fullName evidence="1">Uncharacterized protein</fullName>
    </submittedName>
</protein>
<dbReference type="RefSeq" id="WP_058445749.1">
    <property type="nucleotide sequence ID" value="NZ_CAAAHT010000003.1"/>
</dbReference>
<dbReference type="OrthoDB" id="5651697at2"/>
<evidence type="ECO:0000313" key="4">
    <source>
        <dbReference type="Proteomes" id="UP000251942"/>
    </source>
</evidence>
<name>A0A0W0TMM1_9GAMM</name>
<dbReference type="EMBL" id="LNYB01000080">
    <property type="protein sequence ID" value="KTC96760.1"/>
    <property type="molecule type" value="Genomic_DNA"/>
</dbReference>
<evidence type="ECO:0000313" key="3">
    <source>
        <dbReference type="Proteomes" id="UP000054698"/>
    </source>
</evidence>
<reference evidence="2 4" key="2">
    <citation type="submission" date="2018-06" db="EMBL/GenBank/DDBJ databases">
        <authorList>
            <consortium name="Pathogen Informatics"/>
            <person name="Doyle S."/>
        </authorList>
    </citation>
    <scope>NUCLEOTIDE SEQUENCE [LARGE SCALE GENOMIC DNA]</scope>
    <source>
        <strain evidence="2 4">NCTC12022</strain>
    </source>
</reference>
<dbReference type="PATRIC" id="fig|453.4.peg.1842"/>
<dbReference type="Proteomes" id="UP000251942">
    <property type="component" value="Unassembled WGS sequence"/>
</dbReference>
<sequence>MDNSELLNIAREACAYAREHIRQGGIPGGDELQDNYPELYEQNVADMRAQADELWEVFCQYKGVDEHSERGQSIRRHALELLVLEKGIGHCGEFATLAFHYIQNNYPEQLAEINLTVLGVNGSTHIVVSLGSEEDRVICDPTLDIVFELNREPEKLQDFSQSRRKAIYYPYFSEDPPLRELAIHNPDGELNQEELQELSQFKRGVDPVNELPSTHAGDVEENLSQEQVFKQICSAAIATTYTKPAESAAPEERLKYVLQCYIKARAEEAETVLNEEDNYDETNINPDPLKLRYKLMWLKSRFSAEDKICTATKVIKTLDGINKNPITAGELEILKDGRLGAATKPFLDILQAMCETGNK</sequence>
<reference evidence="1 3" key="1">
    <citation type="submission" date="2015-11" db="EMBL/GenBank/DDBJ databases">
        <title>Genomic analysis of 38 Legionella species identifies large and diverse effector repertoires.</title>
        <authorList>
            <person name="Burstein D."/>
            <person name="Amaro F."/>
            <person name="Zusman T."/>
            <person name="Lifshitz Z."/>
            <person name="Cohen O."/>
            <person name="Gilbert J.A."/>
            <person name="Pupko T."/>
            <person name="Shuman H.A."/>
            <person name="Segal G."/>
        </authorList>
    </citation>
    <scope>NUCLEOTIDE SEQUENCE [LARGE SCALE GENOMIC DNA]</scope>
    <source>
        <strain evidence="1 3">WO-44C</strain>
    </source>
</reference>
<organism evidence="1 3">
    <name type="scientific">Legionella feeleii</name>
    <dbReference type="NCBI Taxonomy" id="453"/>
    <lineage>
        <taxon>Bacteria</taxon>
        <taxon>Pseudomonadati</taxon>
        <taxon>Pseudomonadota</taxon>
        <taxon>Gammaproteobacteria</taxon>
        <taxon>Legionellales</taxon>
        <taxon>Legionellaceae</taxon>
        <taxon>Legionella</taxon>
    </lineage>
</organism>
<evidence type="ECO:0000313" key="1">
    <source>
        <dbReference type="EMBL" id="KTC96760.1"/>
    </source>
</evidence>
<evidence type="ECO:0000313" key="2">
    <source>
        <dbReference type="EMBL" id="SPX60568.1"/>
    </source>
</evidence>
<dbReference type="Proteomes" id="UP000054698">
    <property type="component" value="Unassembled WGS sequence"/>
</dbReference>